<dbReference type="InterPro" id="IPR042100">
    <property type="entry name" value="Bug_dom1"/>
</dbReference>
<comment type="similarity">
    <text evidence="1">Belongs to the UPF0065 (bug) family.</text>
</comment>
<organism evidence="3 4">
    <name type="scientific">Vreelandella malpeensis</name>
    <dbReference type="NCBI Taxonomy" id="1172368"/>
    <lineage>
        <taxon>Bacteria</taxon>
        <taxon>Pseudomonadati</taxon>
        <taxon>Pseudomonadota</taxon>
        <taxon>Gammaproteobacteria</taxon>
        <taxon>Oceanospirillales</taxon>
        <taxon>Halomonadaceae</taxon>
        <taxon>Vreelandella</taxon>
    </lineage>
</organism>
<keyword evidence="4" id="KW-1185">Reference proteome</keyword>
<comment type="caution">
    <text evidence="3">The sequence shown here is derived from an EMBL/GenBank/DDBJ whole genome shotgun (WGS) entry which is preliminary data.</text>
</comment>
<evidence type="ECO:0000313" key="3">
    <source>
        <dbReference type="EMBL" id="MCB8887813.1"/>
    </source>
</evidence>
<dbReference type="PANTHER" id="PTHR42928">
    <property type="entry name" value="TRICARBOXYLATE-BINDING PROTEIN"/>
    <property type="match status" value="1"/>
</dbReference>
<dbReference type="SUPFAM" id="SSF53850">
    <property type="entry name" value="Periplasmic binding protein-like II"/>
    <property type="match status" value="1"/>
</dbReference>
<dbReference type="InterPro" id="IPR005064">
    <property type="entry name" value="BUG"/>
</dbReference>
<accession>A0ABS8DNJ6</accession>
<dbReference type="Gene3D" id="3.40.190.150">
    <property type="entry name" value="Bordetella uptake gene, domain 1"/>
    <property type="match status" value="1"/>
</dbReference>
<dbReference type="Proteomes" id="UP001319882">
    <property type="component" value="Unassembled WGS sequence"/>
</dbReference>
<sequence>MTRFTFSPSPRSFTTTLAAIGLAGLSFSAAVQADYPEQDIRLIIPFGPGGATDIIFRLVSQEAEQHLGESIVPVNMAGAGATLGSRNVKDAPANGYTLLGSHDTIALSNLAGMVDYSYDAFEPVALLTQTINIATTYAGHEVQSADEIAAYVSEHPGQVHFSMIPSSTDHFFWAQFFEEAGIDMADVRLVGYPDTGEQVSALMAKEVDFAMFNLPSGGAFFEDGSFRALGIAHPERLQSMPEVATLREQGIEMDHSTSRGIFAPKGTPQDIVDQIATAYGQALENDDLQSRIENEFGSVVRYLAGDDYQQFLDDNQRALSDAAANIDFQN</sequence>
<evidence type="ECO:0000256" key="1">
    <source>
        <dbReference type="ARBA" id="ARBA00006987"/>
    </source>
</evidence>
<feature type="signal peptide" evidence="2">
    <location>
        <begin position="1"/>
        <end position="33"/>
    </location>
</feature>
<dbReference type="PIRSF" id="PIRSF017082">
    <property type="entry name" value="YflP"/>
    <property type="match status" value="1"/>
</dbReference>
<dbReference type="Gene3D" id="3.40.190.10">
    <property type="entry name" value="Periplasmic binding protein-like II"/>
    <property type="match status" value="1"/>
</dbReference>
<dbReference type="EMBL" id="WHVL01000001">
    <property type="protein sequence ID" value="MCB8887813.1"/>
    <property type="molecule type" value="Genomic_DNA"/>
</dbReference>
<dbReference type="PANTHER" id="PTHR42928:SF5">
    <property type="entry name" value="BLR1237 PROTEIN"/>
    <property type="match status" value="1"/>
</dbReference>
<dbReference type="RefSeq" id="WP_227388410.1">
    <property type="nucleotide sequence ID" value="NZ_JBHSCJ010000003.1"/>
</dbReference>
<keyword evidence="2" id="KW-0732">Signal</keyword>
<dbReference type="CDD" id="cd07012">
    <property type="entry name" value="PBP2_Bug_TTT"/>
    <property type="match status" value="1"/>
</dbReference>
<feature type="chain" id="PRO_5045168696" evidence="2">
    <location>
        <begin position="34"/>
        <end position="330"/>
    </location>
</feature>
<evidence type="ECO:0000313" key="4">
    <source>
        <dbReference type="Proteomes" id="UP001319882"/>
    </source>
</evidence>
<evidence type="ECO:0000256" key="2">
    <source>
        <dbReference type="SAM" id="SignalP"/>
    </source>
</evidence>
<reference evidence="3 4" key="1">
    <citation type="journal article" date="2021" name="Sci. Rep.">
        <title>Genome analysis of a halophilic bacterium Halomonas malpeensis YU-PRIM-29(T) reveals its exopolysaccharide and pigment producing capabilities.</title>
        <authorList>
            <person name="Athmika"/>
            <person name="Ghate S.D."/>
            <person name="Arun A.B."/>
            <person name="Rao S.S."/>
            <person name="Kumar S.T.A."/>
            <person name="Kandiyil M.K."/>
            <person name="Saptami K."/>
            <person name="Rekha P.D."/>
        </authorList>
    </citation>
    <scope>NUCLEOTIDE SEQUENCE [LARGE SCALE GENOMIC DNA]</scope>
    <source>
        <strain evidence="4">prim 29</strain>
    </source>
</reference>
<protein>
    <submittedName>
        <fullName evidence="3">Tripartite tricarboxylate transporter substrate binding protein</fullName>
    </submittedName>
</protein>
<proteinExistence type="inferred from homology"/>
<name>A0ABS8DNJ6_9GAMM</name>
<gene>
    <name evidence="3" type="ORF">GEV37_01540</name>
</gene>
<dbReference type="Pfam" id="PF03401">
    <property type="entry name" value="TctC"/>
    <property type="match status" value="1"/>
</dbReference>